<sequence>MKNEKVKAPIHVFIPFAETAQVRETLKNLRKTNKIAQIYLLTLTPVEEKISGCEALRVPALTASIAIRTIAACSTAAYTLLYTQYATLEPGLFALERMAQIIEDSGAGMVYADHYQLTETGRKNAPVIDYQFGSLRDDFDFGSLLLFRTEALKEAAGRMKADYKYAGLYDLRLKLSQKESLVHINEYLYSEGETDTRQSGEKMFDYVDPKNREAQIEMEQACTEHLKEIGGYLLPSCKKVEFTGGDFEYEASVIIPVRNRIRTIEEAIRSALSQKTTFKFNLIIVDNHSTDGTTDAIRRYVFDKRLLHIIPERTDLGIGGCWNVGVCHPRCGKFVVQLDSDDVYSDENALQTLINAFYEQNCAMIVGTYMTTDFDRNRIPPGIIDHKEWTPENGHNNALRINGLGAPRAFYTPVLREKQLPDTSYGEDYAVGLIFSRCYPVGRVYDVVYHCRRWEGNSDTFLDTIKTNEHNFYKDKIRTWELQARIKNNMNVRFVS</sequence>
<dbReference type="AlphaFoldDB" id="A0A5J4SE87"/>
<dbReference type="SUPFAM" id="SSF53448">
    <property type="entry name" value="Nucleotide-diphospho-sugar transferases"/>
    <property type="match status" value="2"/>
</dbReference>
<evidence type="ECO:0000259" key="1">
    <source>
        <dbReference type="Pfam" id="PF00535"/>
    </source>
</evidence>
<dbReference type="Pfam" id="PF00535">
    <property type="entry name" value="Glycos_transf_2"/>
    <property type="match status" value="1"/>
</dbReference>
<dbReference type="InterPro" id="IPR029044">
    <property type="entry name" value="Nucleotide-diphossugar_trans"/>
</dbReference>
<name>A0A5J4SE87_9ZZZZ</name>
<accession>A0A5J4SE87</accession>
<dbReference type="EMBL" id="SNRY01000218">
    <property type="protein sequence ID" value="KAA6344426.1"/>
    <property type="molecule type" value="Genomic_DNA"/>
</dbReference>
<dbReference type="PANTHER" id="PTHR43685:SF2">
    <property type="entry name" value="GLYCOSYLTRANSFERASE 2-LIKE DOMAIN-CONTAINING PROTEIN"/>
    <property type="match status" value="1"/>
</dbReference>
<evidence type="ECO:0000313" key="2">
    <source>
        <dbReference type="EMBL" id="KAA6344426.1"/>
    </source>
</evidence>
<feature type="domain" description="Glycosyltransferase 2-like" evidence="1">
    <location>
        <begin position="252"/>
        <end position="385"/>
    </location>
</feature>
<dbReference type="InterPro" id="IPR001173">
    <property type="entry name" value="Glyco_trans_2-like"/>
</dbReference>
<dbReference type="PANTHER" id="PTHR43685">
    <property type="entry name" value="GLYCOSYLTRANSFERASE"/>
    <property type="match status" value="1"/>
</dbReference>
<protein>
    <recommendedName>
        <fullName evidence="1">Glycosyltransferase 2-like domain-containing protein</fullName>
    </recommendedName>
</protein>
<reference evidence="2" key="1">
    <citation type="submission" date="2019-03" db="EMBL/GenBank/DDBJ databases">
        <title>Single cell metagenomics reveals metabolic interactions within the superorganism composed of flagellate Streblomastix strix and complex community of Bacteroidetes bacteria on its surface.</title>
        <authorList>
            <person name="Treitli S.C."/>
            <person name="Kolisko M."/>
            <person name="Husnik F."/>
            <person name="Keeling P."/>
            <person name="Hampl V."/>
        </authorList>
    </citation>
    <scope>NUCLEOTIDE SEQUENCE</scope>
    <source>
        <strain evidence="2">STM</strain>
    </source>
</reference>
<comment type="caution">
    <text evidence="2">The sequence shown here is derived from an EMBL/GenBank/DDBJ whole genome shotgun (WGS) entry which is preliminary data.</text>
</comment>
<gene>
    <name evidence="2" type="ORF">EZS27_007941</name>
</gene>
<organism evidence="2">
    <name type="scientific">termite gut metagenome</name>
    <dbReference type="NCBI Taxonomy" id="433724"/>
    <lineage>
        <taxon>unclassified sequences</taxon>
        <taxon>metagenomes</taxon>
        <taxon>organismal metagenomes</taxon>
    </lineage>
</organism>
<dbReference type="InterPro" id="IPR050834">
    <property type="entry name" value="Glycosyltransf_2"/>
</dbReference>
<dbReference type="Gene3D" id="3.90.550.10">
    <property type="entry name" value="Spore Coat Polysaccharide Biosynthesis Protein SpsA, Chain A"/>
    <property type="match status" value="2"/>
</dbReference>
<dbReference type="CDD" id="cd00761">
    <property type="entry name" value="Glyco_tranf_GTA_type"/>
    <property type="match status" value="1"/>
</dbReference>
<proteinExistence type="predicted"/>